<dbReference type="InterPro" id="IPR050653">
    <property type="entry name" value="Prot_Inhib_GrowthFact_Antg"/>
</dbReference>
<protein>
    <submittedName>
        <fullName evidence="4">Uncharacterized protein</fullName>
    </submittedName>
</protein>
<dbReference type="AlphaFoldDB" id="A0A7R8W6D2"/>
<dbReference type="GO" id="GO:0005576">
    <property type="term" value="C:extracellular region"/>
    <property type="evidence" value="ECO:0007669"/>
    <property type="project" value="TreeGrafter"/>
</dbReference>
<dbReference type="GO" id="GO:0030154">
    <property type="term" value="P:cell differentiation"/>
    <property type="evidence" value="ECO:0007669"/>
    <property type="project" value="TreeGrafter"/>
</dbReference>
<proteinExistence type="predicted"/>
<keyword evidence="1" id="KW-0646">Protease inhibitor</keyword>
<dbReference type="PROSITE" id="PS51465">
    <property type="entry name" value="KAZAL_2"/>
    <property type="match status" value="1"/>
</dbReference>
<dbReference type="OrthoDB" id="126772at2759"/>
<name>A0A7R8W6D2_9CRUS</name>
<keyword evidence="2" id="KW-0722">Serine protease inhibitor</keyword>
<dbReference type="CDD" id="cd00104">
    <property type="entry name" value="KAZAL_FS"/>
    <property type="match status" value="1"/>
</dbReference>
<evidence type="ECO:0000256" key="3">
    <source>
        <dbReference type="ARBA" id="ARBA00023157"/>
    </source>
</evidence>
<dbReference type="EMBL" id="OB660145">
    <property type="protein sequence ID" value="CAD7223066.1"/>
    <property type="molecule type" value="Genomic_DNA"/>
</dbReference>
<evidence type="ECO:0000313" key="4">
    <source>
        <dbReference type="EMBL" id="CAD7223066.1"/>
    </source>
</evidence>
<evidence type="ECO:0000256" key="1">
    <source>
        <dbReference type="ARBA" id="ARBA00022690"/>
    </source>
</evidence>
<dbReference type="PANTHER" id="PTHR10913">
    <property type="entry name" value="FOLLISTATIN-RELATED"/>
    <property type="match status" value="1"/>
</dbReference>
<dbReference type="InterPro" id="IPR002350">
    <property type="entry name" value="Kazal_dom"/>
</dbReference>
<organism evidence="4">
    <name type="scientific">Cyprideis torosa</name>
    <dbReference type="NCBI Taxonomy" id="163714"/>
    <lineage>
        <taxon>Eukaryota</taxon>
        <taxon>Metazoa</taxon>
        <taxon>Ecdysozoa</taxon>
        <taxon>Arthropoda</taxon>
        <taxon>Crustacea</taxon>
        <taxon>Oligostraca</taxon>
        <taxon>Ostracoda</taxon>
        <taxon>Podocopa</taxon>
        <taxon>Podocopida</taxon>
        <taxon>Cytherocopina</taxon>
        <taxon>Cytheroidea</taxon>
        <taxon>Cytherideidae</taxon>
        <taxon>Cyprideis</taxon>
    </lineage>
</organism>
<dbReference type="PANTHER" id="PTHR10913:SF45">
    <property type="entry name" value="FOLLISTATIN, ISOFORM A-RELATED"/>
    <property type="match status" value="1"/>
</dbReference>
<dbReference type="FunFam" id="3.30.60.30:FF:000024">
    <property type="entry name" value="Transmembrane agrin"/>
    <property type="match status" value="1"/>
</dbReference>
<dbReference type="InterPro" id="IPR008993">
    <property type="entry name" value="TIMP-like_OB-fold"/>
</dbReference>
<sequence length="201" mass="22528">MYYPSVEREEFREGRVRRSDQVFVGKVVQSSGPDALEVRVRRVMKGDPGLSGRVITVTDINNPGFCDPGRDLRPDDTRMFMINVDNFSGQLALTSSPIPMTLEMVDKVYAATQGFDYVPRPPIRLLPCEKKSCRFGAECVETGPESADCICPTCQNAGYEPICAINGKSYNNDCEMRRESCHTKRRILKKHSGSCEYNAGR</sequence>
<dbReference type="Gene3D" id="3.30.60.30">
    <property type="match status" value="1"/>
</dbReference>
<dbReference type="InterPro" id="IPR036058">
    <property type="entry name" value="Kazal_dom_sf"/>
</dbReference>
<dbReference type="Gene3D" id="2.40.50.120">
    <property type="match status" value="1"/>
</dbReference>
<reference evidence="4" key="1">
    <citation type="submission" date="2020-11" db="EMBL/GenBank/DDBJ databases">
        <authorList>
            <person name="Tran Van P."/>
        </authorList>
    </citation>
    <scope>NUCLEOTIDE SEQUENCE</scope>
</reference>
<accession>A0A7R8W6D2</accession>
<dbReference type="SUPFAM" id="SSF100895">
    <property type="entry name" value="Kazal-type serine protease inhibitors"/>
    <property type="match status" value="1"/>
</dbReference>
<dbReference type="Pfam" id="PF07648">
    <property type="entry name" value="Kazal_2"/>
    <property type="match status" value="1"/>
</dbReference>
<dbReference type="SMART" id="SM00280">
    <property type="entry name" value="KAZAL"/>
    <property type="match status" value="1"/>
</dbReference>
<evidence type="ECO:0000256" key="2">
    <source>
        <dbReference type="ARBA" id="ARBA00022900"/>
    </source>
</evidence>
<gene>
    <name evidence="4" type="ORF">CTOB1V02_LOCUS1061</name>
</gene>
<keyword evidence="3" id="KW-1015">Disulfide bond</keyword>